<feature type="domain" description="C962R-like N-terminal AEP" evidence="1">
    <location>
        <begin position="48"/>
        <end position="212"/>
    </location>
</feature>
<reference evidence="2" key="1">
    <citation type="journal article" date="2020" name="Nature">
        <title>Giant virus diversity and host interactions through global metagenomics.</title>
        <authorList>
            <person name="Schulz F."/>
            <person name="Roux S."/>
            <person name="Paez-Espino D."/>
            <person name="Jungbluth S."/>
            <person name="Walsh D.A."/>
            <person name="Denef V.J."/>
            <person name="McMahon K.D."/>
            <person name="Konstantinidis K.T."/>
            <person name="Eloe-Fadrosh E.A."/>
            <person name="Kyrpides N.C."/>
            <person name="Woyke T."/>
        </authorList>
    </citation>
    <scope>NUCLEOTIDE SEQUENCE</scope>
    <source>
        <strain evidence="2">GVMAG-M-3300020182-33</strain>
    </source>
</reference>
<sequence>MQTLSTSIVFEREGAMPASGQRRSELISFLSRNEFLVRGRGHSGRELTHTLMNGYGGGRISLPDSAIDGFMSAYGSDMQNNIKLYVIERRTPIFKMHFDLDLKTMHDDSVTKSILNVLQQEVSKFVTSEMDRETWGIACAVLDDEQKTRGALGLHVVFPWLLVDTEQALWIRSSVVCCLRQQFPTLENDWDTVVDVAVLTSNGFRMVGSDKCRDCTSCHNARDARPFCAECCCQGRLPEGKIYWPWETFPIEATADLRSDLAKNKAHAVLMCSTRVPLSRQVASPRFKVPVGAPPPSIRKKVSSTVSRIEGRDYELHESAPCNLRLRTEPVEMNQDLQDALRETLLHHNIKYAFVEPIALDRLLGVRHRSSFCLKVRGFGCRYCQNKQEEHTQQTVYFILSRIGISQRCYSRKHVQRASGLCEKYASPATILLPSLVCLLYPDALDVPLCTETSKRSLEKKDTEHTKRTRSGLAIAEQLWGTGRK</sequence>
<organism evidence="2">
    <name type="scientific">viral metagenome</name>
    <dbReference type="NCBI Taxonomy" id="1070528"/>
    <lineage>
        <taxon>unclassified sequences</taxon>
        <taxon>metagenomes</taxon>
        <taxon>organismal metagenomes</taxon>
    </lineage>
</organism>
<accession>A0A6C0BZP1</accession>
<dbReference type="AlphaFoldDB" id="A0A6C0BZP1"/>
<evidence type="ECO:0000259" key="1">
    <source>
        <dbReference type="Pfam" id="PF23162"/>
    </source>
</evidence>
<evidence type="ECO:0000313" key="2">
    <source>
        <dbReference type="EMBL" id="QHS97552.1"/>
    </source>
</evidence>
<proteinExistence type="predicted"/>
<dbReference type="InterPro" id="IPR056443">
    <property type="entry name" value="AEP_C962R"/>
</dbReference>
<dbReference type="EMBL" id="MN739300">
    <property type="protein sequence ID" value="QHS97552.1"/>
    <property type="molecule type" value="Genomic_DNA"/>
</dbReference>
<dbReference type="Pfam" id="PF23162">
    <property type="entry name" value="AEP_C962R"/>
    <property type="match status" value="1"/>
</dbReference>
<protein>
    <recommendedName>
        <fullName evidence="1">C962R-like N-terminal AEP domain-containing protein</fullName>
    </recommendedName>
</protein>
<name>A0A6C0BZP1_9ZZZZ</name>